<dbReference type="InterPro" id="IPR010664">
    <property type="entry name" value="LipoPS_assembly_LptC-rel"/>
</dbReference>
<accession>A0A4U3KZJ4</accession>
<evidence type="ECO:0000313" key="2">
    <source>
        <dbReference type="EMBL" id="TKK68088.1"/>
    </source>
</evidence>
<dbReference type="AlphaFoldDB" id="A0A4U3KZJ4"/>
<evidence type="ECO:0000313" key="3">
    <source>
        <dbReference type="Proteomes" id="UP000305848"/>
    </source>
</evidence>
<protein>
    <submittedName>
        <fullName evidence="2">LPS export ABC transporter periplasmic protein LptC</fullName>
    </submittedName>
</protein>
<dbReference type="OrthoDB" id="9812080at2"/>
<keyword evidence="1" id="KW-0732">Signal</keyword>
<dbReference type="GO" id="GO:0015221">
    <property type="term" value="F:lipopolysaccharide transmembrane transporter activity"/>
    <property type="evidence" value="ECO:0007669"/>
    <property type="project" value="InterPro"/>
</dbReference>
<reference evidence="2 3" key="1">
    <citation type="submission" date="2019-05" db="EMBL/GenBank/DDBJ databases">
        <title>Panacibacter sp. strain 17mud1-8 Genome sequencing and assembly.</title>
        <authorList>
            <person name="Chhetri G."/>
        </authorList>
    </citation>
    <scope>NUCLEOTIDE SEQUENCE [LARGE SCALE GENOMIC DNA]</scope>
    <source>
        <strain evidence="2 3">17mud1-8</strain>
    </source>
</reference>
<feature type="signal peptide" evidence="1">
    <location>
        <begin position="1"/>
        <end position="24"/>
    </location>
</feature>
<keyword evidence="3" id="KW-1185">Reference proteome</keyword>
<evidence type="ECO:0000256" key="1">
    <source>
        <dbReference type="SAM" id="SignalP"/>
    </source>
</evidence>
<dbReference type="RefSeq" id="WP_137262192.1">
    <property type="nucleotide sequence ID" value="NZ_SZQL01000009.1"/>
</dbReference>
<dbReference type="InterPro" id="IPR026265">
    <property type="entry name" value="LptC"/>
</dbReference>
<dbReference type="NCBIfam" id="TIGR04409">
    <property type="entry name" value="LptC_YrbK"/>
    <property type="match status" value="1"/>
</dbReference>
<gene>
    <name evidence="2" type="primary">lptC</name>
    <name evidence="2" type="ORF">FC093_12835</name>
</gene>
<organism evidence="2 3">
    <name type="scientific">Ilyomonas limi</name>
    <dbReference type="NCBI Taxonomy" id="2575867"/>
    <lineage>
        <taxon>Bacteria</taxon>
        <taxon>Pseudomonadati</taxon>
        <taxon>Bacteroidota</taxon>
        <taxon>Chitinophagia</taxon>
        <taxon>Chitinophagales</taxon>
        <taxon>Chitinophagaceae</taxon>
        <taxon>Ilyomonas</taxon>
    </lineage>
</organism>
<sequence length="192" mass="21838">MTNVLLYKRLLKAVLLTGCFFVCACENDMHQVEALSKRTTAVEEALNVESYLSQGAVVKAKLIAPLMLRIQSDTPAYEFPKTLHVDFYNDSTQVESQLFARYGRYMQNQNKVLLQDSVIVFNIKGDTLRTNELWWDQNKGNFYTDKPVSIHKGHSDIINAIGMTATQDLEDINLFKIQPSTYLHVADSTLPE</sequence>
<dbReference type="Gene3D" id="2.60.450.10">
    <property type="entry name" value="Lipopolysaccharide (LPS) transport protein A like domain"/>
    <property type="match status" value="1"/>
</dbReference>
<dbReference type="EMBL" id="SZQL01000009">
    <property type="protein sequence ID" value="TKK68088.1"/>
    <property type="molecule type" value="Genomic_DNA"/>
</dbReference>
<feature type="chain" id="PRO_5020620188" evidence="1">
    <location>
        <begin position="25"/>
        <end position="192"/>
    </location>
</feature>
<dbReference type="GO" id="GO:0005886">
    <property type="term" value="C:plasma membrane"/>
    <property type="evidence" value="ECO:0007669"/>
    <property type="project" value="InterPro"/>
</dbReference>
<proteinExistence type="predicted"/>
<comment type="caution">
    <text evidence="2">The sequence shown here is derived from an EMBL/GenBank/DDBJ whole genome shotgun (WGS) entry which is preliminary data.</text>
</comment>
<dbReference type="Proteomes" id="UP000305848">
    <property type="component" value="Unassembled WGS sequence"/>
</dbReference>
<dbReference type="Pfam" id="PF06835">
    <property type="entry name" value="LptC"/>
    <property type="match status" value="1"/>
</dbReference>
<name>A0A4U3KZJ4_9BACT</name>